<reference evidence="2 5" key="2">
    <citation type="submission" date="2018-05" db="EMBL/GenBank/DDBJ databases">
        <title>Genomic Encyclopedia of Type Strains, Phase IV (KMG-IV): sequencing the most valuable type-strain genomes for metagenomic binning, comparative biology and taxonomic classification.</title>
        <authorList>
            <person name="Goeker M."/>
        </authorList>
    </citation>
    <scope>NUCLEOTIDE SEQUENCE [LARGE SCALE GENOMIC DNA]</scope>
    <source>
        <strain evidence="2 5">DSM 28816</strain>
    </source>
</reference>
<dbReference type="EMBL" id="NOKA02000022">
    <property type="protein sequence ID" value="RDY31076.1"/>
    <property type="molecule type" value="Genomic_DNA"/>
</dbReference>
<sequence>MVSSSTSEERTSQGYNGNRNNGGRQEYKPRSYNKDYKSGTDTEKKDYRNSNNGEKKDYRSNYNTERKDYKKRDGNDKPYNNNRYNKDDDYGQSRNSRAGNNHGKDYKTRNNDSRGGTAQQKETKVREQQPDKVDIVKRLEKEKKVMQKKTEASKKAKGANARPQVKVKRTNNIDWTKEYENDSFDDDDMFYTY</sequence>
<evidence type="ECO:0000313" key="2">
    <source>
        <dbReference type="EMBL" id="PXV96235.1"/>
    </source>
</evidence>
<dbReference type="Proteomes" id="UP000247523">
    <property type="component" value="Unassembled WGS sequence"/>
</dbReference>
<dbReference type="OrthoDB" id="2068513at2"/>
<organism evidence="2 5">
    <name type="scientific">Lachnotalea glycerini</name>
    <dbReference type="NCBI Taxonomy" id="1763509"/>
    <lineage>
        <taxon>Bacteria</taxon>
        <taxon>Bacillati</taxon>
        <taxon>Bacillota</taxon>
        <taxon>Clostridia</taxon>
        <taxon>Lachnospirales</taxon>
        <taxon>Lachnospiraceae</taxon>
        <taxon>Lachnotalea</taxon>
    </lineage>
</organism>
<dbReference type="AlphaFoldDB" id="A0A255IGN1"/>
<proteinExistence type="predicted"/>
<reference evidence="3" key="3">
    <citation type="submission" date="2018-07" db="EMBL/GenBank/DDBJ databases">
        <authorList>
            <person name="Quirk P.G."/>
            <person name="Krulwich T.A."/>
        </authorList>
    </citation>
    <scope>NUCLEOTIDE SEQUENCE</scope>
    <source>
        <strain evidence="3">CCRI-19302</strain>
    </source>
</reference>
<name>A0A255IGN1_9FIRM</name>
<feature type="compositionally biased region" description="Basic and acidic residues" evidence="1">
    <location>
        <begin position="25"/>
        <end position="76"/>
    </location>
</feature>
<accession>A0A255IGN1</accession>
<feature type="region of interest" description="Disordered" evidence="1">
    <location>
        <begin position="1"/>
        <end position="169"/>
    </location>
</feature>
<evidence type="ECO:0000256" key="1">
    <source>
        <dbReference type="SAM" id="MobiDB-lite"/>
    </source>
</evidence>
<evidence type="ECO:0000313" key="3">
    <source>
        <dbReference type="EMBL" id="RDY31076.1"/>
    </source>
</evidence>
<dbReference type="RefSeq" id="WP_094377688.1">
    <property type="nucleotide sequence ID" value="NZ_NOKA02000022.1"/>
</dbReference>
<keyword evidence="4" id="KW-1185">Reference proteome</keyword>
<reference evidence="3 4" key="1">
    <citation type="journal article" date="2017" name="Genome Announc.">
        <title>Draft Genome Sequence of a Sporulating and Motile Strain of Lachnotalea glycerini Isolated from Water in Quebec City, Canada.</title>
        <authorList>
            <person name="Maheux A.F."/>
            <person name="Boudreau D.K."/>
            <person name="Berube E."/>
            <person name="Boissinot M."/>
            <person name="Raymond F."/>
            <person name="Brodeur S."/>
            <person name="Corbeil J."/>
            <person name="Isabel S."/>
            <person name="Omar R.F."/>
            <person name="Bergeron M.G."/>
        </authorList>
    </citation>
    <scope>NUCLEOTIDE SEQUENCE [LARGE SCALE GENOMIC DNA]</scope>
    <source>
        <strain evidence="3 4">CCRI-19302</strain>
    </source>
</reference>
<feature type="compositionally biased region" description="Basic and acidic residues" evidence="1">
    <location>
        <begin position="121"/>
        <end position="154"/>
    </location>
</feature>
<evidence type="ECO:0000313" key="4">
    <source>
        <dbReference type="Proteomes" id="UP000216411"/>
    </source>
</evidence>
<comment type="caution">
    <text evidence="2">The sequence shown here is derived from an EMBL/GenBank/DDBJ whole genome shotgun (WGS) entry which is preliminary data.</text>
</comment>
<protein>
    <submittedName>
        <fullName evidence="2">Uncharacterized protein</fullName>
    </submittedName>
</protein>
<gene>
    <name evidence="2" type="ORF">C8E03_101870</name>
    <name evidence="3" type="ORF">CG710_011370</name>
</gene>
<dbReference type="Proteomes" id="UP000216411">
    <property type="component" value="Unassembled WGS sequence"/>
</dbReference>
<feature type="compositionally biased region" description="Basic and acidic residues" evidence="1">
    <location>
        <begin position="102"/>
        <end position="112"/>
    </location>
</feature>
<feature type="compositionally biased region" description="Low complexity" evidence="1">
    <location>
        <begin position="14"/>
        <end position="24"/>
    </location>
</feature>
<evidence type="ECO:0000313" key="5">
    <source>
        <dbReference type="Proteomes" id="UP000247523"/>
    </source>
</evidence>
<dbReference type="EMBL" id="QICS01000001">
    <property type="protein sequence ID" value="PXV96235.1"/>
    <property type="molecule type" value="Genomic_DNA"/>
</dbReference>